<reference evidence="2 3" key="1">
    <citation type="journal article" date="2014" name="PLoS ONE">
        <title>De novo Genome Assembly of the Fungal Plant Pathogen Pyrenophora semeniperda.</title>
        <authorList>
            <person name="Soliai M.M."/>
            <person name="Meyer S.E."/>
            <person name="Udall J.A."/>
            <person name="Elzinga D.E."/>
            <person name="Hermansen R.A."/>
            <person name="Bodily P.M."/>
            <person name="Hart A.A."/>
            <person name="Coleman C.E."/>
        </authorList>
    </citation>
    <scope>NUCLEOTIDE SEQUENCE [LARGE SCALE GENOMIC DNA]</scope>
    <source>
        <strain evidence="2 3">CCB06</strain>
        <tissue evidence="2">Mycelium</tissue>
    </source>
</reference>
<dbReference type="OrthoDB" id="10558723at2759"/>
<evidence type="ECO:0000313" key="2">
    <source>
        <dbReference type="EMBL" id="RMZ70895.1"/>
    </source>
</evidence>
<feature type="compositionally biased region" description="Basic residues" evidence="1">
    <location>
        <begin position="210"/>
        <end position="221"/>
    </location>
</feature>
<keyword evidence="3" id="KW-1185">Reference proteome</keyword>
<sequence>MADSASAIPQFLFDLYTDLYKDGHHRILAFLPATTKLEISKTAETYEQPLRLYIGSYNGAAYVYPDGSVTRSNGTKHITQEDLRYLPNESVPAPLGWHEDIWQGLKEPMDPRSLALIQHYFLVWACEKGLWHVKLPRPNYSNLRSCLDALQQTEDFKKSLKESAAREKEFNESDYLERFRERIESSKNIRKEHAEAHKALTLPTKTPSIKMKRKIRERSKKTSVQAQGRNRTVEQKADEARAKSKNDTNTVHQLLDDNPITSECASTSDSTTQESSLSYNLSDKRDSGRIAINTELDLESDNAPQKEKLDNMNNTLQSPDRPVAEHDGGPGAYDYLLKHILGYTALVLSGMSESWLGRFEKHTKQHTKGRTTFVRLFLANYQIECGGADYYEQSVWAYLAAGNDPTTEPKLILELENRLPGDPAPHHKLLWTVGEPEPEEGASVWKQLPKTMDAENWGEVSALVQYWFLRAAEERSSDFSYLIFPVTRSLLVNLDRWASRKTLPRKQDIAVDQNKNKKPIAHGQGQSDEITTLEALLSQEYCNKLDRRRYGLELEALNKADREVARDIDKERKKEAPRARDSNTE</sequence>
<organism evidence="2 3">
    <name type="scientific">Pyrenophora seminiperda CCB06</name>
    <dbReference type="NCBI Taxonomy" id="1302712"/>
    <lineage>
        <taxon>Eukaryota</taxon>
        <taxon>Fungi</taxon>
        <taxon>Dikarya</taxon>
        <taxon>Ascomycota</taxon>
        <taxon>Pezizomycotina</taxon>
        <taxon>Dothideomycetes</taxon>
        <taxon>Pleosporomycetidae</taxon>
        <taxon>Pleosporales</taxon>
        <taxon>Pleosporineae</taxon>
        <taxon>Pleosporaceae</taxon>
        <taxon>Pyrenophora</taxon>
    </lineage>
</organism>
<proteinExistence type="predicted"/>
<dbReference type="AlphaFoldDB" id="A0A3M7M8R4"/>
<accession>A0A3M7M8R4</accession>
<dbReference type="EMBL" id="KE747825">
    <property type="protein sequence ID" value="RMZ70895.1"/>
    <property type="molecule type" value="Genomic_DNA"/>
</dbReference>
<evidence type="ECO:0000256" key="1">
    <source>
        <dbReference type="SAM" id="MobiDB-lite"/>
    </source>
</evidence>
<protein>
    <submittedName>
        <fullName evidence="2">Uncharacterized protein</fullName>
    </submittedName>
</protein>
<feature type="compositionally biased region" description="Polar residues" evidence="1">
    <location>
        <begin position="259"/>
        <end position="281"/>
    </location>
</feature>
<name>A0A3M7M8R4_9PLEO</name>
<dbReference type="Proteomes" id="UP000265663">
    <property type="component" value="Unassembled WGS sequence"/>
</dbReference>
<feature type="region of interest" description="Disordered" evidence="1">
    <location>
        <begin position="200"/>
        <end position="282"/>
    </location>
</feature>
<gene>
    <name evidence="2" type="ORF">GMOD_00008552</name>
</gene>
<feature type="compositionally biased region" description="Basic and acidic residues" evidence="1">
    <location>
        <begin position="231"/>
        <end position="246"/>
    </location>
</feature>
<evidence type="ECO:0000313" key="3">
    <source>
        <dbReference type="Proteomes" id="UP000265663"/>
    </source>
</evidence>
<feature type="region of interest" description="Disordered" evidence="1">
    <location>
        <begin position="565"/>
        <end position="585"/>
    </location>
</feature>